<keyword evidence="4" id="KW-1185">Reference proteome</keyword>
<sequence length="983" mass="115244">MEIEEKKTDEIFQTVCYTFPQNYNLQNKIKFQFRSNNLIQNDSNNKTKRIKDFILVIDKSGSMSGSYIMNTISTYKLIGQYVQQKQCKDLTLIYLTDGQGQSDGSIFNDMKNYCKSLDNLEVYTIGLGAGHDPKILYQLNSIASQKSAYKYIKVKQNQNQLNLLKLSFKSLNFPNTQEINDIGVCFEAIADIMDENNYQFILSYLNDQQQKQQQIINFNKDDDGLYSKVLGFQDFLKIIKQNENQDLQTLLNNNQCQIILKIIKNNKEFLSFPIKQVQIQELNEQQHLFEIQELENTKFSESINVFLDQILLHINGQDKKYLNENKEQVLNKVKDALINSNELIKQAFKIKKSKKEPAFKQLSNLQNRLRAVQQVLFKFYNNEFINSSMIAEVNEMKYSNIQSKIIQKKLQKRVGATTQIFEQNQKNIETLSKEIAQNKDEIAKDNQQIIEDIQCFLSCNNFLEALMDEDCLCISLSVSRTEISIVRPECLKIENIYPTVISAKSFIMAVKHALKISPEKSGGFIKKQGEIIKGTANEYINAAFPIFINPIHWKVASLWLEPILGWVTTLDPMGYHHSQKRTVPFLILDKIIQMLYENPNSEFLEKIYDQVKITCLKIMSEDEESQKAQLQIENSQAHESIRKELLSQLESLLKIGVAKLNQDHISNLKIFTIKLALALELNWISIDDLNNVENYEKLHFKHFYELRMFILEEHLRRTINKAWTVNQINSLILHKQQTNECLVDLLEQIYLPSNISLFILLQSFDIQNKEFEQNLSFKKVINIIEKIQQLKSQDITQEQLLKKMLNFDQQEQLLTYFSQNRLQQDSKVRKNTIATKKFFNPWNLQECQDFMQETKKLAENEQLLQQYYQEMQKKKATHVKGRFMFCQPKIACKNKVQLIELLKQYNQSNNQKEYETILKQMKPLKSNPRFYFWYLVSNNAIDIDKKVLTLGKLFGKIPLTNYNMYQFEKSGQISIDILNQIKK</sequence>
<proteinExistence type="predicted"/>
<name>A0A0V0Q7K6_PSEPJ</name>
<gene>
    <name evidence="3" type="ORF">PPERSA_02139</name>
</gene>
<comment type="caution">
    <text evidence="3">The sequence shown here is derived from an EMBL/GenBank/DDBJ whole genome shotgun (WGS) entry which is preliminary data.</text>
</comment>
<dbReference type="InterPro" id="IPR036465">
    <property type="entry name" value="vWFA_dom_sf"/>
</dbReference>
<evidence type="ECO:0000313" key="3">
    <source>
        <dbReference type="EMBL" id="KRW98161.1"/>
    </source>
</evidence>
<dbReference type="PROSITE" id="PS50234">
    <property type="entry name" value="VWFA"/>
    <property type="match status" value="1"/>
</dbReference>
<evidence type="ECO:0000259" key="2">
    <source>
        <dbReference type="PROSITE" id="PS50234"/>
    </source>
</evidence>
<protein>
    <recommendedName>
        <fullName evidence="2">VWFA domain-containing protein</fullName>
    </recommendedName>
</protein>
<keyword evidence="1" id="KW-0175">Coiled coil</keyword>
<dbReference type="EMBL" id="LDAU01000267">
    <property type="protein sequence ID" value="KRW98161.1"/>
    <property type="molecule type" value="Genomic_DNA"/>
</dbReference>
<organism evidence="3 4">
    <name type="scientific">Pseudocohnilembus persalinus</name>
    <name type="common">Ciliate</name>
    <dbReference type="NCBI Taxonomy" id="266149"/>
    <lineage>
        <taxon>Eukaryota</taxon>
        <taxon>Sar</taxon>
        <taxon>Alveolata</taxon>
        <taxon>Ciliophora</taxon>
        <taxon>Intramacronucleata</taxon>
        <taxon>Oligohymenophorea</taxon>
        <taxon>Scuticociliatia</taxon>
        <taxon>Philasterida</taxon>
        <taxon>Pseudocohnilembidae</taxon>
        <taxon>Pseudocohnilembus</taxon>
    </lineage>
</organism>
<dbReference type="AlphaFoldDB" id="A0A0V0Q7K6"/>
<reference evidence="3 4" key="1">
    <citation type="journal article" date="2015" name="Sci. Rep.">
        <title>Genome of the facultative scuticociliatosis pathogen Pseudocohnilembus persalinus provides insight into its virulence through horizontal gene transfer.</title>
        <authorList>
            <person name="Xiong J."/>
            <person name="Wang G."/>
            <person name="Cheng J."/>
            <person name="Tian M."/>
            <person name="Pan X."/>
            <person name="Warren A."/>
            <person name="Jiang C."/>
            <person name="Yuan D."/>
            <person name="Miao W."/>
        </authorList>
    </citation>
    <scope>NUCLEOTIDE SEQUENCE [LARGE SCALE GENOMIC DNA]</scope>
    <source>
        <strain evidence="3">36N120E</strain>
    </source>
</reference>
<feature type="domain" description="VWFA" evidence="2">
    <location>
        <begin position="92"/>
        <end position="171"/>
    </location>
</feature>
<dbReference type="InterPro" id="IPR002035">
    <property type="entry name" value="VWF_A"/>
</dbReference>
<feature type="coiled-coil region" evidence="1">
    <location>
        <begin position="421"/>
        <end position="448"/>
    </location>
</feature>
<dbReference type="Proteomes" id="UP000054937">
    <property type="component" value="Unassembled WGS sequence"/>
</dbReference>
<evidence type="ECO:0000256" key="1">
    <source>
        <dbReference type="SAM" id="Coils"/>
    </source>
</evidence>
<evidence type="ECO:0000313" key="4">
    <source>
        <dbReference type="Proteomes" id="UP000054937"/>
    </source>
</evidence>
<dbReference type="SUPFAM" id="SSF53300">
    <property type="entry name" value="vWA-like"/>
    <property type="match status" value="1"/>
</dbReference>
<dbReference type="InParanoid" id="A0A0V0Q7K6"/>
<dbReference type="OrthoDB" id="10006997at2759"/>
<accession>A0A0V0Q7K6</accession>